<evidence type="ECO:0000313" key="3">
    <source>
        <dbReference type="EMBL" id="KAK7426329.1"/>
    </source>
</evidence>
<feature type="transmembrane region" description="Helical" evidence="2">
    <location>
        <begin position="87"/>
        <end position="108"/>
    </location>
</feature>
<dbReference type="Proteomes" id="UP001498421">
    <property type="component" value="Unassembled WGS sequence"/>
</dbReference>
<evidence type="ECO:0000256" key="1">
    <source>
        <dbReference type="SAM" id="MobiDB-lite"/>
    </source>
</evidence>
<keyword evidence="4" id="KW-1185">Reference proteome</keyword>
<name>A0ABR1HZB6_9HYPO</name>
<protein>
    <recommendedName>
        <fullName evidence="5">Transmembrane protein</fullName>
    </recommendedName>
</protein>
<keyword evidence="2" id="KW-0472">Membrane</keyword>
<evidence type="ECO:0000313" key="4">
    <source>
        <dbReference type="Proteomes" id="UP001498421"/>
    </source>
</evidence>
<keyword evidence="2" id="KW-1133">Transmembrane helix</keyword>
<organism evidence="3 4">
    <name type="scientific">Neonectria magnoliae</name>
    <dbReference type="NCBI Taxonomy" id="2732573"/>
    <lineage>
        <taxon>Eukaryota</taxon>
        <taxon>Fungi</taxon>
        <taxon>Dikarya</taxon>
        <taxon>Ascomycota</taxon>
        <taxon>Pezizomycotina</taxon>
        <taxon>Sordariomycetes</taxon>
        <taxon>Hypocreomycetidae</taxon>
        <taxon>Hypocreales</taxon>
        <taxon>Nectriaceae</taxon>
        <taxon>Neonectria</taxon>
    </lineage>
</organism>
<comment type="caution">
    <text evidence="3">The sequence shown here is derived from an EMBL/GenBank/DDBJ whole genome shotgun (WGS) entry which is preliminary data.</text>
</comment>
<proteinExistence type="predicted"/>
<feature type="region of interest" description="Disordered" evidence="1">
    <location>
        <begin position="18"/>
        <end position="38"/>
    </location>
</feature>
<sequence length="126" mass="13736">MSQSLFATPAGNSFASVSATDESRSVSGDGFAEHRAVGPAPTPLKLALAEHRTAVLTTAISGHFAHYQYLSRFRRIKLEAPGNRRTLVTVGLSWAFVYIGVLSTITIAQRDVSRHADRLLRRPENS</sequence>
<accession>A0ABR1HZB6</accession>
<evidence type="ECO:0000256" key="2">
    <source>
        <dbReference type="SAM" id="Phobius"/>
    </source>
</evidence>
<reference evidence="3 4" key="1">
    <citation type="journal article" date="2025" name="Microbiol. Resour. Announc.">
        <title>Draft genome sequences for Neonectria magnoliae and Neonectria punicea, canker pathogens of Liriodendron tulipifera and Acer saccharum in West Virginia.</title>
        <authorList>
            <person name="Petronek H.M."/>
            <person name="Kasson M.T."/>
            <person name="Metheny A.M."/>
            <person name="Stauder C.M."/>
            <person name="Lovett B."/>
            <person name="Lynch S.C."/>
            <person name="Garnas J.R."/>
            <person name="Kasson L.R."/>
            <person name="Stajich J.E."/>
        </authorList>
    </citation>
    <scope>NUCLEOTIDE SEQUENCE [LARGE SCALE GENOMIC DNA]</scope>
    <source>
        <strain evidence="3 4">NRRL 64651</strain>
    </source>
</reference>
<keyword evidence="2" id="KW-0812">Transmembrane</keyword>
<gene>
    <name evidence="3" type="ORF">QQZ08_007230</name>
</gene>
<evidence type="ECO:0008006" key="5">
    <source>
        <dbReference type="Google" id="ProtNLM"/>
    </source>
</evidence>
<dbReference type="EMBL" id="JAZAVK010000068">
    <property type="protein sequence ID" value="KAK7426329.1"/>
    <property type="molecule type" value="Genomic_DNA"/>
</dbReference>